<name>A0A1I7Y5H7_9BILA</name>
<proteinExistence type="predicted"/>
<feature type="chain" id="PRO_5009311832" evidence="1">
    <location>
        <begin position="21"/>
        <end position="474"/>
    </location>
</feature>
<evidence type="ECO:0000313" key="3">
    <source>
        <dbReference type="WBParaSite" id="L893_g12880.t1"/>
    </source>
</evidence>
<accession>A0A1I7Y5H7</accession>
<dbReference type="WBParaSite" id="L893_g12880.t1">
    <property type="protein sequence ID" value="L893_g12880.t1"/>
    <property type="gene ID" value="L893_g12880"/>
</dbReference>
<dbReference type="Proteomes" id="UP000095287">
    <property type="component" value="Unplaced"/>
</dbReference>
<keyword evidence="2" id="KW-1185">Reference proteome</keyword>
<organism evidence="2 3">
    <name type="scientific">Steinernema glaseri</name>
    <dbReference type="NCBI Taxonomy" id="37863"/>
    <lineage>
        <taxon>Eukaryota</taxon>
        <taxon>Metazoa</taxon>
        <taxon>Ecdysozoa</taxon>
        <taxon>Nematoda</taxon>
        <taxon>Chromadorea</taxon>
        <taxon>Rhabditida</taxon>
        <taxon>Tylenchina</taxon>
        <taxon>Panagrolaimomorpha</taxon>
        <taxon>Strongyloidoidea</taxon>
        <taxon>Steinernematidae</taxon>
        <taxon>Steinernema</taxon>
    </lineage>
</organism>
<dbReference type="AlphaFoldDB" id="A0A1I7Y5H7"/>
<feature type="signal peptide" evidence="1">
    <location>
        <begin position="1"/>
        <end position="20"/>
    </location>
</feature>
<keyword evidence="1" id="KW-0732">Signal</keyword>
<reference evidence="3" key="1">
    <citation type="submission" date="2016-11" db="UniProtKB">
        <authorList>
            <consortium name="WormBaseParasite"/>
        </authorList>
    </citation>
    <scope>IDENTIFICATION</scope>
</reference>
<protein>
    <submittedName>
        <fullName evidence="3">SUEL-type lectin domain-containing protein</fullName>
    </submittedName>
</protein>
<evidence type="ECO:0000313" key="2">
    <source>
        <dbReference type="Proteomes" id="UP000095287"/>
    </source>
</evidence>
<evidence type="ECO:0000256" key="1">
    <source>
        <dbReference type="SAM" id="SignalP"/>
    </source>
</evidence>
<sequence>MRSTVGLLAALLSLLGSSLATASYEKVIACGLYSETVSEWPYPLAMAKWPPDTSNFSPIQNFHLFYDCNFDSINWGCRNAYKGVFYGVDMKENKTLLTCVRNCGPRFIVDPYEPYNVSVEMKLFKCQDYIPAEEPEVPEGSWSDMLRAQKSCKSEAEWLNASTKECGEKPKNYVLGAQCGDQEKYLEVIFVCDQPERSIVSKEERDRLDANTAHLHELQFSLFRHFYTLTKHFQESKSSSSAQALKNYTKELSMAYAVASQATFNHSKQFTMNRIAFYRFPDENGYSSRQFSSAYLKDYIVGRGTSRSLSLLLVAIDLLTNVSHPMTVLAHWDVELADTSATTLHDTLFPELGEPLTNFYVEYMKNHTFGIAREHLGFLRESDAYTRLISMYEEIFRPGFIDDKYMDKTPREGDFASLLASYQKVHRPLPPWLEFRDSSGLLSLRPRSIIKSIPKENNKPEAYQKSFYFCQSQT</sequence>